<dbReference type="InterPro" id="IPR010181">
    <property type="entry name" value="CGCAxxGCC_motif"/>
</dbReference>
<organism evidence="1 2">
    <name type="scientific">Candidatus Avoscillospira avicola</name>
    <dbReference type="NCBI Taxonomy" id="2840706"/>
    <lineage>
        <taxon>Bacteria</taxon>
        <taxon>Bacillati</taxon>
        <taxon>Bacillota</taxon>
        <taxon>Clostridia</taxon>
        <taxon>Eubacteriales</taxon>
        <taxon>Oscillospiraceae</taxon>
        <taxon>Oscillospiraceae incertae sedis</taxon>
        <taxon>Candidatus Avoscillospira</taxon>
    </lineage>
</organism>
<dbReference type="NCBIfam" id="TIGR01909">
    <property type="entry name" value="C_GCAxxG_C_C"/>
    <property type="match status" value="1"/>
</dbReference>
<name>A0A9D1IWI5_9FIRM</name>
<evidence type="ECO:0000313" key="1">
    <source>
        <dbReference type="EMBL" id="HIR50991.1"/>
    </source>
</evidence>
<dbReference type="Proteomes" id="UP000824239">
    <property type="component" value="Unassembled WGS sequence"/>
</dbReference>
<reference evidence="1" key="2">
    <citation type="journal article" date="2021" name="PeerJ">
        <title>Extensive microbial diversity within the chicken gut microbiome revealed by metagenomics and culture.</title>
        <authorList>
            <person name="Gilroy R."/>
            <person name="Ravi A."/>
            <person name="Getino M."/>
            <person name="Pursley I."/>
            <person name="Horton D.L."/>
            <person name="Alikhan N.F."/>
            <person name="Baker D."/>
            <person name="Gharbi K."/>
            <person name="Hall N."/>
            <person name="Watson M."/>
            <person name="Adriaenssens E.M."/>
            <person name="Foster-Nyarko E."/>
            <person name="Jarju S."/>
            <person name="Secka A."/>
            <person name="Antonio M."/>
            <person name="Oren A."/>
            <person name="Chaudhuri R.R."/>
            <person name="La Ragione R."/>
            <person name="Hildebrand F."/>
            <person name="Pallen M.J."/>
        </authorList>
    </citation>
    <scope>NUCLEOTIDE SEQUENCE</scope>
    <source>
        <strain evidence="1">ChiBcec15-4380</strain>
    </source>
</reference>
<gene>
    <name evidence="1" type="ORF">IAA53_06875</name>
</gene>
<dbReference type="EMBL" id="DVHE01000056">
    <property type="protein sequence ID" value="HIR50991.1"/>
    <property type="molecule type" value="Genomic_DNA"/>
</dbReference>
<reference evidence="1" key="1">
    <citation type="submission" date="2020-10" db="EMBL/GenBank/DDBJ databases">
        <authorList>
            <person name="Gilroy R."/>
        </authorList>
    </citation>
    <scope>NUCLEOTIDE SEQUENCE</scope>
    <source>
        <strain evidence="1">ChiBcec15-4380</strain>
    </source>
</reference>
<proteinExistence type="predicted"/>
<dbReference type="AlphaFoldDB" id="A0A9D1IWI5"/>
<evidence type="ECO:0000313" key="2">
    <source>
        <dbReference type="Proteomes" id="UP000824239"/>
    </source>
</evidence>
<accession>A0A9D1IWI5</accession>
<dbReference type="Pfam" id="PF09719">
    <property type="entry name" value="C_GCAxxG_C_C"/>
    <property type="match status" value="1"/>
</dbReference>
<protein>
    <submittedName>
        <fullName evidence="1">C_GCAxxG_C_C family protein</fullName>
    </submittedName>
</protein>
<comment type="caution">
    <text evidence="1">The sequence shown here is derived from an EMBL/GenBank/DDBJ whole genome shotgun (WGS) entry which is preliminary data.</text>
</comment>
<sequence length="128" mass="14183">MDSVSFEEQATQLHDAHWNCCQAVLGCCCQKFHMEPETAFRLGAFFGGGMRCGEVCGAVTGALMALGLAYGDENNRASQKSHAFLKAFRDAYGHLECKELVAPPGMTKRQMCPVYINFAAKYLEDEFR</sequence>